<accession>A0AAV4WBQ7</accession>
<reference evidence="1 2" key="1">
    <citation type="submission" date="2021-06" db="EMBL/GenBank/DDBJ databases">
        <title>Caerostris darwini draft genome.</title>
        <authorList>
            <person name="Kono N."/>
            <person name="Arakawa K."/>
        </authorList>
    </citation>
    <scope>NUCLEOTIDE SEQUENCE [LARGE SCALE GENOMIC DNA]</scope>
</reference>
<gene>
    <name evidence="1" type="primary">AVEN_14066_1</name>
    <name evidence="1" type="ORF">CDAR_507461</name>
</gene>
<keyword evidence="2" id="KW-1185">Reference proteome</keyword>
<dbReference type="Gene3D" id="1.20.1070.10">
    <property type="entry name" value="Rhodopsin 7-helix transmembrane proteins"/>
    <property type="match status" value="1"/>
</dbReference>
<organism evidence="1 2">
    <name type="scientific">Caerostris darwini</name>
    <dbReference type="NCBI Taxonomy" id="1538125"/>
    <lineage>
        <taxon>Eukaryota</taxon>
        <taxon>Metazoa</taxon>
        <taxon>Ecdysozoa</taxon>
        <taxon>Arthropoda</taxon>
        <taxon>Chelicerata</taxon>
        <taxon>Arachnida</taxon>
        <taxon>Araneae</taxon>
        <taxon>Araneomorphae</taxon>
        <taxon>Entelegynae</taxon>
        <taxon>Araneoidea</taxon>
        <taxon>Araneidae</taxon>
        <taxon>Caerostris</taxon>
    </lineage>
</organism>
<dbReference type="SUPFAM" id="SSF81321">
    <property type="entry name" value="Family A G protein-coupled receptor-like"/>
    <property type="match status" value="1"/>
</dbReference>
<proteinExistence type="predicted"/>
<dbReference type="AlphaFoldDB" id="A0AAV4WBQ7"/>
<evidence type="ECO:0000313" key="1">
    <source>
        <dbReference type="EMBL" id="GIY80057.1"/>
    </source>
</evidence>
<dbReference type="Proteomes" id="UP001054837">
    <property type="component" value="Unassembled WGS sequence"/>
</dbReference>
<comment type="caution">
    <text evidence="1">The sequence shown here is derived from an EMBL/GenBank/DDBJ whole genome shotgun (WGS) entry which is preliminary data.</text>
</comment>
<sequence>MLGSPTCHARHDQARPQQFHCPHVQHACCGLSLSFTHSAINPIIYGFMSTNFRKMMMLQCCKDSVCCKVSCSSCGKASRPVVEETPVQRRTVSEFLQVQHPDNEHQEISSSQFRQRGRCKDEKERRTVDSCLETTFLCCN</sequence>
<protein>
    <submittedName>
        <fullName evidence="1">G_PROTEIN_RECEP_F1_2 domain-containing protein</fullName>
    </submittedName>
</protein>
<name>A0AAV4WBQ7_9ARAC</name>
<dbReference type="EMBL" id="BPLQ01014469">
    <property type="protein sequence ID" value="GIY80057.1"/>
    <property type="molecule type" value="Genomic_DNA"/>
</dbReference>
<evidence type="ECO:0000313" key="2">
    <source>
        <dbReference type="Proteomes" id="UP001054837"/>
    </source>
</evidence>